<dbReference type="EMBL" id="JACCFS010000001">
    <property type="protein sequence ID" value="NYJ35552.1"/>
    <property type="molecule type" value="Genomic_DNA"/>
</dbReference>
<comment type="caution">
    <text evidence="3">The sequence shown here is derived from an EMBL/GenBank/DDBJ whole genome shotgun (WGS) entry which is preliminary data.</text>
</comment>
<proteinExistence type="predicted"/>
<gene>
    <name evidence="3" type="ORF">HNR10_003433</name>
</gene>
<protein>
    <submittedName>
        <fullName evidence="3">Uncharacterized protein</fullName>
    </submittedName>
</protein>
<accession>A0A7Z0JB85</accession>
<feature type="region of interest" description="Disordered" evidence="1">
    <location>
        <begin position="98"/>
        <end position="123"/>
    </location>
</feature>
<name>A0A7Z0JB85_9ACTN</name>
<evidence type="ECO:0000256" key="1">
    <source>
        <dbReference type="SAM" id="MobiDB-lite"/>
    </source>
</evidence>
<feature type="transmembrane region" description="Helical" evidence="2">
    <location>
        <begin position="64"/>
        <end position="88"/>
    </location>
</feature>
<organism evidence="3 4">
    <name type="scientific">Nocardiopsis aegyptia</name>
    <dbReference type="NCBI Taxonomy" id="220378"/>
    <lineage>
        <taxon>Bacteria</taxon>
        <taxon>Bacillati</taxon>
        <taxon>Actinomycetota</taxon>
        <taxon>Actinomycetes</taxon>
        <taxon>Streptosporangiales</taxon>
        <taxon>Nocardiopsidaceae</taxon>
        <taxon>Nocardiopsis</taxon>
    </lineage>
</organism>
<dbReference type="RefSeq" id="WP_179824778.1">
    <property type="nucleotide sequence ID" value="NZ_JACCFS010000001.1"/>
</dbReference>
<evidence type="ECO:0000313" key="4">
    <source>
        <dbReference type="Proteomes" id="UP000572051"/>
    </source>
</evidence>
<evidence type="ECO:0000313" key="3">
    <source>
        <dbReference type="EMBL" id="NYJ35552.1"/>
    </source>
</evidence>
<evidence type="ECO:0000256" key="2">
    <source>
        <dbReference type="SAM" id="Phobius"/>
    </source>
</evidence>
<keyword evidence="2" id="KW-0472">Membrane</keyword>
<feature type="compositionally biased region" description="Pro residues" evidence="1">
    <location>
        <begin position="1"/>
        <end position="20"/>
    </location>
</feature>
<keyword evidence="2" id="KW-1133">Transmembrane helix</keyword>
<keyword evidence="4" id="KW-1185">Reference proteome</keyword>
<dbReference type="AlphaFoldDB" id="A0A7Z0JB85"/>
<feature type="region of interest" description="Disordered" evidence="1">
    <location>
        <begin position="1"/>
        <end position="25"/>
    </location>
</feature>
<reference evidence="3 4" key="1">
    <citation type="submission" date="2020-07" db="EMBL/GenBank/DDBJ databases">
        <title>Sequencing the genomes of 1000 actinobacteria strains.</title>
        <authorList>
            <person name="Klenk H.-P."/>
        </authorList>
    </citation>
    <scope>NUCLEOTIDE SEQUENCE [LARGE SCALE GENOMIC DNA]</scope>
    <source>
        <strain evidence="3 4">DSM 44442</strain>
    </source>
</reference>
<sequence length="123" mass="13676">MSSPPPSSPSTPAPPDPDPQLPEAFHYTPDEEKYVLEADALRHRQLRSALLYGSSRYWRRRQRVWPSVIGGAILIALICGVIALIGAFGRQQEVNEERGWGTRVGQQMIESPDLGSPPESDRL</sequence>
<keyword evidence="2" id="KW-0812">Transmembrane</keyword>
<dbReference type="Proteomes" id="UP000572051">
    <property type="component" value="Unassembled WGS sequence"/>
</dbReference>